<keyword evidence="2" id="KW-1185">Reference proteome</keyword>
<gene>
    <name evidence="1" type="ORF">K443DRAFT_125309</name>
</gene>
<reference evidence="1 2" key="1">
    <citation type="submission" date="2014-04" db="EMBL/GenBank/DDBJ databases">
        <authorList>
            <consortium name="DOE Joint Genome Institute"/>
            <person name="Kuo A."/>
            <person name="Kohler A."/>
            <person name="Nagy L.G."/>
            <person name="Floudas D."/>
            <person name="Copeland A."/>
            <person name="Barry K.W."/>
            <person name="Cichocki N."/>
            <person name="Veneault-Fourrey C."/>
            <person name="LaButti K."/>
            <person name="Lindquist E.A."/>
            <person name="Lipzen A."/>
            <person name="Lundell T."/>
            <person name="Morin E."/>
            <person name="Murat C."/>
            <person name="Sun H."/>
            <person name="Tunlid A."/>
            <person name="Henrissat B."/>
            <person name="Grigoriev I.V."/>
            <person name="Hibbett D.S."/>
            <person name="Martin F."/>
            <person name="Nordberg H.P."/>
            <person name="Cantor M.N."/>
            <person name="Hua S.X."/>
        </authorList>
    </citation>
    <scope>NUCLEOTIDE SEQUENCE [LARGE SCALE GENOMIC DNA]</scope>
    <source>
        <strain evidence="1 2">LaAM-08-1</strain>
    </source>
</reference>
<accession>A0A0C9WZ04</accession>
<dbReference type="AlphaFoldDB" id="A0A0C9WZ04"/>
<sequence>MTKVDRSAGRGKVSSTADMGTGTFQSWLYETVASAPMIEGERAKKKSKKHEPDGVIGKANSIVRWLGVVQTSREAAIVTGDHMSTCDGAAVAPAYLYDREGNTELEKRALGIVSFVALRLAPTCTPYEIVGPALRVIHYQPYLGSASVQIRHGLRQRRSRWIISDSQIFLSFLQFERGEVLSNHRKKLLRLGNHRKDVTGTCSKSKQATETRAGALGAAGPSFREREEYLRVQVCEIRFLAQYTSSPER</sequence>
<dbReference type="Proteomes" id="UP000054477">
    <property type="component" value="Unassembled WGS sequence"/>
</dbReference>
<reference evidence="2" key="2">
    <citation type="submission" date="2015-01" db="EMBL/GenBank/DDBJ databases">
        <title>Evolutionary Origins and Diversification of the Mycorrhizal Mutualists.</title>
        <authorList>
            <consortium name="DOE Joint Genome Institute"/>
            <consortium name="Mycorrhizal Genomics Consortium"/>
            <person name="Kohler A."/>
            <person name="Kuo A."/>
            <person name="Nagy L.G."/>
            <person name="Floudas D."/>
            <person name="Copeland A."/>
            <person name="Barry K.W."/>
            <person name="Cichocki N."/>
            <person name="Veneault-Fourrey C."/>
            <person name="LaButti K."/>
            <person name="Lindquist E.A."/>
            <person name="Lipzen A."/>
            <person name="Lundell T."/>
            <person name="Morin E."/>
            <person name="Murat C."/>
            <person name="Riley R."/>
            <person name="Ohm R."/>
            <person name="Sun H."/>
            <person name="Tunlid A."/>
            <person name="Henrissat B."/>
            <person name="Grigoriev I.V."/>
            <person name="Hibbett D.S."/>
            <person name="Martin F."/>
        </authorList>
    </citation>
    <scope>NUCLEOTIDE SEQUENCE [LARGE SCALE GENOMIC DNA]</scope>
    <source>
        <strain evidence="2">LaAM-08-1</strain>
    </source>
</reference>
<dbReference type="EMBL" id="KN838804">
    <property type="protein sequence ID" value="KIJ94223.1"/>
    <property type="molecule type" value="Genomic_DNA"/>
</dbReference>
<evidence type="ECO:0000313" key="2">
    <source>
        <dbReference type="Proteomes" id="UP000054477"/>
    </source>
</evidence>
<organism evidence="1 2">
    <name type="scientific">Laccaria amethystina LaAM-08-1</name>
    <dbReference type="NCBI Taxonomy" id="1095629"/>
    <lineage>
        <taxon>Eukaryota</taxon>
        <taxon>Fungi</taxon>
        <taxon>Dikarya</taxon>
        <taxon>Basidiomycota</taxon>
        <taxon>Agaricomycotina</taxon>
        <taxon>Agaricomycetes</taxon>
        <taxon>Agaricomycetidae</taxon>
        <taxon>Agaricales</taxon>
        <taxon>Agaricineae</taxon>
        <taxon>Hydnangiaceae</taxon>
        <taxon>Laccaria</taxon>
    </lineage>
</organism>
<dbReference type="HOGENOM" id="CLU_1115905_0_0_1"/>
<protein>
    <submittedName>
        <fullName evidence="1">Uncharacterized protein</fullName>
    </submittedName>
</protein>
<proteinExistence type="predicted"/>
<name>A0A0C9WZ04_9AGAR</name>
<evidence type="ECO:0000313" key="1">
    <source>
        <dbReference type="EMBL" id="KIJ94223.1"/>
    </source>
</evidence>